<dbReference type="PROSITE" id="PS00854">
    <property type="entry name" value="PROTEASOME_BETA_1"/>
    <property type="match status" value="1"/>
</dbReference>
<dbReference type="InterPro" id="IPR016050">
    <property type="entry name" value="Proteasome_bsu_CS"/>
</dbReference>
<evidence type="ECO:0000256" key="5">
    <source>
        <dbReference type="ARBA" id="ARBA00022801"/>
    </source>
</evidence>
<dbReference type="Gene3D" id="3.60.20.10">
    <property type="entry name" value="Glutamine Phosphoribosylpyrophosphate, subunit 1, domain 1"/>
    <property type="match status" value="1"/>
</dbReference>
<dbReference type="RefSeq" id="XP_018229623.1">
    <property type="nucleotide sequence ID" value="XM_018374269.1"/>
</dbReference>
<dbReference type="PRINTS" id="PR00141">
    <property type="entry name" value="PROTEASOME"/>
</dbReference>
<dbReference type="GO" id="GO:0010499">
    <property type="term" value="P:proteasomal ubiquitin-independent protein catabolic process"/>
    <property type="evidence" value="ECO:0007669"/>
    <property type="project" value="EnsemblFungi"/>
</dbReference>
<evidence type="ECO:0000256" key="3">
    <source>
        <dbReference type="ARBA" id="ARBA00022670"/>
    </source>
</evidence>
<reference evidence="12" key="1">
    <citation type="journal article" date="2016" name="Nat. Commun.">
        <title>Genome analysis of three Pneumocystis species reveals adaptation mechanisms to life exclusively in mammalian hosts.</title>
        <authorList>
            <person name="Ma L."/>
            <person name="Chen Z."/>
            <person name="Huang D.W."/>
            <person name="Kutty G."/>
            <person name="Ishihara M."/>
            <person name="Wang H."/>
            <person name="Abouelleil A."/>
            <person name="Bishop L."/>
            <person name="Davey E."/>
            <person name="Deng R."/>
            <person name="Deng X."/>
            <person name="Fan L."/>
            <person name="Fantoni G."/>
            <person name="Fitzgerald M."/>
            <person name="Gogineni E."/>
            <person name="Goldberg J.M."/>
            <person name="Handley G."/>
            <person name="Hu X."/>
            <person name="Huber C."/>
            <person name="Jiao X."/>
            <person name="Jones K."/>
            <person name="Levin J.Z."/>
            <person name="Liu Y."/>
            <person name="Macdonald P."/>
            <person name="Melnikov A."/>
            <person name="Raley C."/>
            <person name="Sassi M."/>
            <person name="Sherman B.T."/>
            <person name="Song X."/>
            <person name="Sykes S."/>
            <person name="Tran B."/>
            <person name="Walsh L."/>
            <person name="Xia Y."/>
            <person name="Yang J."/>
            <person name="Young S."/>
            <person name="Zeng Q."/>
            <person name="Zheng X."/>
            <person name="Stephens R."/>
            <person name="Nusbaum C."/>
            <person name="Birren B.W."/>
            <person name="Azadi P."/>
            <person name="Lempicki R.A."/>
            <person name="Cuomo C.A."/>
            <person name="Kovacs J.A."/>
        </authorList>
    </citation>
    <scope>NUCLEOTIDE SEQUENCE [LARGE SCALE GENOMIC DNA]</scope>
    <source>
        <strain evidence="12">RU7</strain>
    </source>
</reference>
<comment type="subunit">
    <text evidence="8">The 26S proteasome consists of a 20S proteasome core and two 19S regulatory subunits. The 20S proteasome core is composed of 28 subunits that are arranged in four stacked rings, resulting in a barrel-shaped structure. The two end rings are each formed by seven alpha subunits, and the two central rings are each formed by seven beta subunits. The catalytic chamber with the active sites is on the inside of the barrel.</text>
</comment>
<proteinExistence type="inferred from homology"/>
<dbReference type="VEuPathDB" id="FungiDB:T551_02006"/>
<dbReference type="GO" id="GO:0004298">
    <property type="term" value="F:threonine-type endopeptidase activity"/>
    <property type="evidence" value="ECO:0007669"/>
    <property type="project" value="UniProtKB-KW"/>
</dbReference>
<evidence type="ECO:0000256" key="1">
    <source>
        <dbReference type="ARBA" id="ARBA00001198"/>
    </source>
</evidence>
<keyword evidence="7" id="KW-0865">Zymogen</keyword>
<comment type="subcellular location">
    <subcellularLocation>
        <location evidence="10">Cytoplasm</location>
    </subcellularLocation>
    <subcellularLocation>
        <location evidence="10">Nucleus</location>
    </subcellularLocation>
</comment>
<dbReference type="GO" id="GO:0005634">
    <property type="term" value="C:nucleus"/>
    <property type="evidence" value="ECO:0007669"/>
    <property type="project" value="UniProtKB-SubCell"/>
</dbReference>
<dbReference type="InterPro" id="IPR023333">
    <property type="entry name" value="Proteasome_suB-type"/>
</dbReference>
<evidence type="ECO:0000256" key="2">
    <source>
        <dbReference type="ARBA" id="ARBA00022490"/>
    </source>
</evidence>
<evidence type="ECO:0000256" key="10">
    <source>
        <dbReference type="RuleBase" id="RU004203"/>
    </source>
</evidence>
<keyword evidence="10" id="KW-0539">Nucleus</keyword>
<feature type="active site" description="Nucleophile" evidence="9">
    <location>
        <position position="50"/>
    </location>
</feature>
<evidence type="ECO:0000256" key="7">
    <source>
        <dbReference type="ARBA" id="ARBA00023145"/>
    </source>
</evidence>
<protein>
    <recommendedName>
        <fullName evidence="10">Proteasome subunit beta</fullName>
    </recommendedName>
</protein>
<keyword evidence="3" id="KW-0645">Protease</keyword>
<comment type="function">
    <text evidence="10">Component of the proteasome, a multicatalytic proteinase complex which is characterized by its ability to cleave peptides with Arg, Phe, Tyr, Leu, and Glu adjacent to the leaving group at neutral or slightly basic pH. The proteasome has an ATP-dependent proteolytic activity.</text>
</comment>
<gene>
    <name evidence="11" type="ORF">T551_02006</name>
</gene>
<dbReference type="GO" id="GO:0080129">
    <property type="term" value="P:proteasome core complex assembly"/>
    <property type="evidence" value="ECO:0007669"/>
    <property type="project" value="EnsemblFungi"/>
</dbReference>
<dbReference type="STRING" id="1408657.A0A0W4ZNW7"/>
<dbReference type="InterPro" id="IPR000243">
    <property type="entry name" value="Pept_T1A_subB"/>
</dbReference>
<accession>A0A0W4ZNW7</accession>
<evidence type="ECO:0000256" key="8">
    <source>
        <dbReference type="ARBA" id="ARBA00026071"/>
    </source>
</evidence>
<dbReference type="GO" id="GO:0005777">
    <property type="term" value="C:peroxisome"/>
    <property type="evidence" value="ECO:0007669"/>
    <property type="project" value="EnsemblFungi"/>
</dbReference>
<comment type="catalytic activity">
    <reaction evidence="1">
        <text>Cleavage of peptide bonds with very broad specificity.</text>
        <dbReference type="EC" id="3.4.25.1"/>
    </reaction>
</comment>
<dbReference type="AlphaFoldDB" id="A0A0W4ZNW7"/>
<dbReference type="eggNOG" id="KOG0175">
    <property type="taxonomic scope" value="Eukaryota"/>
</dbReference>
<dbReference type="GO" id="GO:0043161">
    <property type="term" value="P:proteasome-mediated ubiquitin-dependent protein catabolic process"/>
    <property type="evidence" value="ECO:0007669"/>
    <property type="project" value="EnsemblFungi"/>
</dbReference>
<keyword evidence="4" id="KW-0888">Threonine protease</keyword>
<name>A0A0W4ZNW7_PNEJ7</name>
<dbReference type="Pfam" id="PF00227">
    <property type="entry name" value="Proteasome"/>
    <property type="match status" value="1"/>
</dbReference>
<dbReference type="GeneID" id="28940524"/>
<dbReference type="InterPro" id="IPR029055">
    <property type="entry name" value="Ntn_hydrolases_N"/>
</dbReference>
<keyword evidence="2 10" id="KW-0963">Cytoplasm</keyword>
<dbReference type="InterPro" id="IPR001353">
    <property type="entry name" value="Proteasome_sua/b"/>
</dbReference>
<evidence type="ECO:0000256" key="9">
    <source>
        <dbReference type="PIRSR" id="PIRSR600243-1"/>
    </source>
</evidence>
<keyword evidence="5" id="KW-0378">Hydrolase</keyword>
<organism evidence="11 12">
    <name type="scientific">Pneumocystis jirovecii (strain RU7)</name>
    <name type="common">Human pneumocystis pneumonia agent</name>
    <dbReference type="NCBI Taxonomy" id="1408657"/>
    <lineage>
        <taxon>Eukaryota</taxon>
        <taxon>Fungi</taxon>
        <taxon>Dikarya</taxon>
        <taxon>Ascomycota</taxon>
        <taxon>Taphrinomycotina</taxon>
        <taxon>Pneumocystomycetes</taxon>
        <taxon>Pneumocystaceae</taxon>
        <taxon>Pneumocystis</taxon>
    </lineage>
</organism>
<dbReference type="EMBL" id="LFWA01000008">
    <property type="protein sequence ID" value="KTW30062.1"/>
    <property type="molecule type" value="Genomic_DNA"/>
</dbReference>
<comment type="caution">
    <text evidence="11">The sequence shown here is derived from an EMBL/GenBank/DDBJ whole genome shotgun (WGS) entry which is preliminary data.</text>
</comment>
<dbReference type="GO" id="GO:0019774">
    <property type="term" value="C:proteasome core complex, beta-subunit complex"/>
    <property type="evidence" value="ECO:0007669"/>
    <property type="project" value="EnsemblFungi"/>
</dbReference>
<dbReference type="SUPFAM" id="SSF56235">
    <property type="entry name" value="N-terminal nucleophile aminohydrolases (Ntn hydrolases)"/>
    <property type="match status" value="1"/>
</dbReference>
<evidence type="ECO:0000313" key="12">
    <source>
        <dbReference type="Proteomes" id="UP000053447"/>
    </source>
</evidence>
<comment type="similarity">
    <text evidence="10">Belongs to the peptidase T1B family.</text>
</comment>
<evidence type="ECO:0000256" key="4">
    <source>
        <dbReference type="ARBA" id="ARBA00022698"/>
    </source>
</evidence>
<dbReference type="CDD" id="cd03761">
    <property type="entry name" value="proteasome_beta_type_5"/>
    <property type="match status" value="1"/>
</dbReference>
<evidence type="ECO:0000256" key="6">
    <source>
        <dbReference type="ARBA" id="ARBA00022942"/>
    </source>
</evidence>
<sequence length="270" mass="29882">MEAILQSLSREESDVVDTSDFQNPLDSLYNSSFKNSKVTDTISSKITHGTTTLAFCFSGGILVAVDSRATAGSWIASQTVQKVIEINDYLLGTMAGGAADCQVGLQLSAVEFWETVLRMECRLYELRHKTRISVAAASKILANIVYSYKGMGLSMGTMICGWDERRGPSLFYVDSEGTRLKGNMLCVGSGQTFAYSIVDDKYSWDMSVEDAIELGKRAILAATHRDAFSGGNVNIYHIRSEGWRFCGRFDVAQLFDEVVEKDHSFQHVIR</sequence>
<keyword evidence="6 10" id="KW-0647">Proteasome</keyword>
<comment type="subunit">
    <text evidence="10">Component of the proteasome complex.</text>
</comment>
<dbReference type="PROSITE" id="PS51476">
    <property type="entry name" value="PROTEASOME_BETA_2"/>
    <property type="match status" value="1"/>
</dbReference>
<dbReference type="OrthoDB" id="37597at2759"/>
<dbReference type="PANTHER" id="PTHR32194">
    <property type="entry name" value="METALLOPROTEASE TLDD"/>
    <property type="match status" value="1"/>
</dbReference>
<evidence type="ECO:0000313" key="11">
    <source>
        <dbReference type="EMBL" id="KTW30062.1"/>
    </source>
</evidence>
<dbReference type="Proteomes" id="UP000053447">
    <property type="component" value="Unassembled WGS sequence"/>
</dbReference>
<keyword evidence="12" id="KW-1185">Reference proteome</keyword>
<dbReference type="PANTHER" id="PTHR32194:SF3">
    <property type="entry name" value="PROTEASOME SUBUNIT BETA"/>
    <property type="match status" value="1"/>
</dbReference>